<evidence type="ECO:0000313" key="1">
    <source>
        <dbReference type="EMBL" id="GBN15758.1"/>
    </source>
</evidence>
<gene>
    <name evidence="1" type="ORF">AVEN_196299_1</name>
</gene>
<dbReference type="Proteomes" id="UP000499080">
    <property type="component" value="Unassembled WGS sequence"/>
</dbReference>
<evidence type="ECO:0000313" key="2">
    <source>
        <dbReference type="Proteomes" id="UP000499080"/>
    </source>
</evidence>
<dbReference type="AlphaFoldDB" id="A0A4Y2LM10"/>
<accession>A0A4Y2LM10</accession>
<comment type="caution">
    <text evidence="1">The sequence shown here is derived from an EMBL/GenBank/DDBJ whole genome shotgun (WGS) entry which is preliminary data.</text>
</comment>
<proteinExistence type="predicted"/>
<organism evidence="1 2">
    <name type="scientific">Araneus ventricosus</name>
    <name type="common">Orbweaver spider</name>
    <name type="synonym">Epeira ventricosa</name>
    <dbReference type="NCBI Taxonomy" id="182803"/>
    <lineage>
        <taxon>Eukaryota</taxon>
        <taxon>Metazoa</taxon>
        <taxon>Ecdysozoa</taxon>
        <taxon>Arthropoda</taxon>
        <taxon>Chelicerata</taxon>
        <taxon>Arachnida</taxon>
        <taxon>Araneae</taxon>
        <taxon>Araneomorphae</taxon>
        <taxon>Entelegynae</taxon>
        <taxon>Araneoidea</taxon>
        <taxon>Araneidae</taxon>
        <taxon>Araneus</taxon>
    </lineage>
</organism>
<keyword evidence="2" id="KW-1185">Reference proteome</keyword>
<name>A0A4Y2LM10_ARAVE</name>
<sequence>MTPRALRDMIKKIKGTWQLGILPGRGRHVVDYTRGRRCYGGRLSNYPIATQCFQCTDSFSCCLYALFHRLASDATDPGLFSLRNPQCSPAVRRGL</sequence>
<reference evidence="1 2" key="1">
    <citation type="journal article" date="2019" name="Sci. Rep.">
        <title>Orb-weaving spider Araneus ventricosus genome elucidates the spidroin gene catalogue.</title>
        <authorList>
            <person name="Kono N."/>
            <person name="Nakamura H."/>
            <person name="Ohtoshi R."/>
            <person name="Moran D.A.P."/>
            <person name="Shinohara A."/>
            <person name="Yoshida Y."/>
            <person name="Fujiwara M."/>
            <person name="Mori M."/>
            <person name="Tomita M."/>
            <person name="Arakawa K."/>
        </authorList>
    </citation>
    <scope>NUCLEOTIDE SEQUENCE [LARGE SCALE GENOMIC DNA]</scope>
</reference>
<dbReference type="EMBL" id="BGPR01006062">
    <property type="protein sequence ID" value="GBN15758.1"/>
    <property type="molecule type" value="Genomic_DNA"/>
</dbReference>
<protein>
    <submittedName>
        <fullName evidence="1">Uncharacterized protein</fullName>
    </submittedName>
</protein>